<feature type="binding site" evidence="3">
    <location>
        <begin position="69"/>
        <end position="76"/>
    </location>
    <ligand>
        <name>ATP</name>
        <dbReference type="ChEBI" id="CHEBI:30616"/>
    </ligand>
</feature>
<keyword evidence="2 3" id="KW-0067">ATP-binding</keyword>
<evidence type="ECO:0000256" key="1">
    <source>
        <dbReference type="ARBA" id="ARBA00022741"/>
    </source>
</evidence>
<name>A0A3M0AKA2_9GAMM</name>
<comment type="subcellular location">
    <subcellularLocation>
        <location evidence="3">Cytoplasm</location>
    </subcellularLocation>
</comment>
<dbReference type="GO" id="GO:0051301">
    <property type="term" value="P:cell division"/>
    <property type="evidence" value="ECO:0007669"/>
    <property type="project" value="UniProtKB-UniRule"/>
</dbReference>
<dbReference type="InterPro" id="IPR027417">
    <property type="entry name" value="P-loop_NTPase"/>
</dbReference>
<evidence type="ECO:0000256" key="3">
    <source>
        <dbReference type="HAMAP-Rule" id="MF_01919"/>
    </source>
</evidence>
<gene>
    <name evidence="3" type="primary">zapE</name>
    <name evidence="4" type="ORF">DFR27_1933</name>
</gene>
<keyword evidence="1 3" id="KW-0547">Nucleotide-binding</keyword>
<comment type="subunit">
    <text evidence="3">Interacts with FtsZ.</text>
</comment>
<keyword evidence="3" id="KW-0963">Cytoplasm</keyword>
<reference evidence="4 5" key="1">
    <citation type="submission" date="2018-10" db="EMBL/GenBank/DDBJ databases">
        <title>Genomic Encyclopedia of Type Strains, Phase IV (KMG-IV): sequencing the most valuable type-strain genomes for metagenomic binning, comparative biology and taxonomic classification.</title>
        <authorList>
            <person name="Goeker M."/>
        </authorList>
    </citation>
    <scope>NUCLEOTIDE SEQUENCE [LARGE SCALE GENOMIC DNA]</scope>
    <source>
        <strain evidence="4 5">DSM 25080</strain>
    </source>
</reference>
<dbReference type="RefSeq" id="WP_121877247.1">
    <property type="nucleotide sequence ID" value="NZ_REFJ01000004.1"/>
</dbReference>
<dbReference type="AlphaFoldDB" id="A0A3M0AKA2"/>
<proteinExistence type="inferred from homology"/>
<comment type="similarity">
    <text evidence="3">Belongs to the AFG1 ATPase family. ZapE subfamily.</text>
</comment>
<evidence type="ECO:0000313" key="5">
    <source>
        <dbReference type="Proteomes" id="UP000267187"/>
    </source>
</evidence>
<dbReference type="GO" id="GO:0005524">
    <property type="term" value="F:ATP binding"/>
    <property type="evidence" value="ECO:0007669"/>
    <property type="project" value="UniProtKB-UniRule"/>
</dbReference>
<dbReference type="GO" id="GO:0016887">
    <property type="term" value="F:ATP hydrolysis activity"/>
    <property type="evidence" value="ECO:0007669"/>
    <property type="project" value="UniProtKB-UniRule"/>
</dbReference>
<dbReference type="HAMAP" id="MF_01919">
    <property type="entry name" value="ZapE"/>
    <property type="match status" value="1"/>
</dbReference>
<dbReference type="GO" id="GO:0032153">
    <property type="term" value="C:cell division site"/>
    <property type="evidence" value="ECO:0007669"/>
    <property type="project" value="TreeGrafter"/>
</dbReference>
<comment type="function">
    <text evidence="3">Reduces the stability of FtsZ polymers in the presence of ATP.</text>
</comment>
<dbReference type="NCBIfam" id="NF040713">
    <property type="entry name" value="ZapE"/>
    <property type="match status" value="1"/>
</dbReference>
<sequence>MSPYEQWKALVDSGEFSFDPAQELTVSKLTEVYDHLCMALHDPAPVSVWRKVLKRPKRIAPVKGLYLWGGVGRGKTWLMDVFYDAIPGERKMRMHFHRFMRRVHSDLKRLENRSDPLVHVADEIAAETKVICFDEFFVKDITDAMLLGRMFQLLFARGITLVATSNIPPEKLYENGLQRRRFLPAIEMIQTHCNILNVDSDTDYRLRTLSQAELYHVGVPEETDDALREAFSQLTANHSGGERRVEIELLGRTVVGRRVHDDVAWFDFDALCNGPRSQHDYIELAKEFHAVILSGVPQLTSEIEDQARRFVYLIDEFYDCNVKLIIAAEVGIHDLYVGEQMQFEFQRTVSRLLEMQSHEYLAQEHRA</sequence>
<keyword evidence="3 4" id="KW-0132">Cell division</keyword>
<protein>
    <recommendedName>
        <fullName evidence="3">Cell division protein ZapE</fullName>
    </recommendedName>
    <alternativeName>
        <fullName evidence="3">Z ring-associated protein ZapE</fullName>
    </alternativeName>
</protein>
<dbReference type="Gene3D" id="3.40.50.300">
    <property type="entry name" value="P-loop containing nucleotide triphosphate hydrolases"/>
    <property type="match status" value="1"/>
</dbReference>
<dbReference type="GO" id="GO:0005737">
    <property type="term" value="C:cytoplasm"/>
    <property type="evidence" value="ECO:0007669"/>
    <property type="project" value="UniProtKB-SubCell"/>
</dbReference>
<comment type="caution">
    <text evidence="4">The sequence shown here is derived from an EMBL/GenBank/DDBJ whole genome shotgun (WGS) entry which is preliminary data.</text>
</comment>
<keyword evidence="5" id="KW-1185">Reference proteome</keyword>
<organism evidence="4 5">
    <name type="scientific">Umboniibacter marinipuniceus</name>
    <dbReference type="NCBI Taxonomy" id="569599"/>
    <lineage>
        <taxon>Bacteria</taxon>
        <taxon>Pseudomonadati</taxon>
        <taxon>Pseudomonadota</taxon>
        <taxon>Gammaproteobacteria</taxon>
        <taxon>Cellvibrionales</taxon>
        <taxon>Cellvibrionaceae</taxon>
        <taxon>Umboniibacter</taxon>
    </lineage>
</organism>
<dbReference type="EMBL" id="REFJ01000004">
    <property type="protein sequence ID" value="RMA79492.1"/>
    <property type="molecule type" value="Genomic_DNA"/>
</dbReference>
<dbReference type="SUPFAM" id="SSF52540">
    <property type="entry name" value="P-loop containing nucleoside triphosphate hydrolases"/>
    <property type="match status" value="1"/>
</dbReference>
<dbReference type="Proteomes" id="UP000267187">
    <property type="component" value="Unassembled WGS sequence"/>
</dbReference>
<dbReference type="Pfam" id="PF03969">
    <property type="entry name" value="AFG1_ATPase"/>
    <property type="match status" value="1"/>
</dbReference>
<keyword evidence="3" id="KW-0378">Hydrolase</keyword>
<dbReference type="InterPro" id="IPR030870">
    <property type="entry name" value="ZapE"/>
</dbReference>
<accession>A0A3M0AKA2</accession>
<dbReference type="PANTHER" id="PTHR12169:SF6">
    <property type="entry name" value="AFG1-LIKE ATPASE"/>
    <property type="match status" value="1"/>
</dbReference>
<keyword evidence="3" id="KW-0131">Cell cycle</keyword>
<dbReference type="PANTHER" id="PTHR12169">
    <property type="entry name" value="ATPASE N2B"/>
    <property type="match status" value="1"/>
</dbReference>
<evidence type="ECO:0000313" key="4">
    <source>
        <dbReference type="EMBL" id="RMA79492.1"/>
    </source>
</evidence>
<evidence type="ECO:0000256" key="2">
    <source>
        <dbReference type="ARBA" id="ARBA00022840"/>
    </source>
</evidence>
<dbReference type="InterPro" id="IPR005654">
    <property type="entry name" value="ATPase_AFG1-like"/>
</dbReference>
<dbReference type="OrthoDB" id="9774491at2"/>